<keyword evidence="1" id="KW-1133">Transmembrane helix</keyword>
<evidence type="ECO:0008006" key="4">
    <source>
        <dbReference type="Google" id="ProtNLM"/>
    </source>
</evidence>
<proteinExistence type="predicted"/>
<protein>
    <recommendedName>
        <fullName evidence="4">Membrane-anchored protein</fullName>
    </recommendedName>
</protein>
<keyword evidence="1" id="KW-0472">Membrane</keyword>
<keyword evidence="3" id="KW-1185">Reference proteome</keyword>
<reference evidence="2 3" key="1">
    <citation type="submission" date="2019-01" db="EMBL/GenBank/DDBJ databases">
        <title>Chengkuizengella sp. nov., isolated from deep-sea sediment of East Pacific Ocean.</title>
        <authorList>
            <person name="Yang J."/>
            <person name="Lai Q."/>
            <person name="Shao Z."/>
        </authorList>
    </citation>
    <scope>NUCLEOTIDE SEQUENCE [LARGE SCALE GENOMIC DNA]</scope>
    <source>
        <strain evidence="2 3">YPA3-1-1</strain>
    </source>
</reference>
<evidence type="ECO:0000313" key="3">
    <source>
        <dbReference type="Proteomes" id="UP000448943"/>
    </source>
</evidence>
<comment type="caution">
    <text evidence="2">The sequence shown here is derived from an EMBL/GenBank/DDBJ whole genome shotgun (WGS) entry which is preliminary data.</text>
</comment>
<dbReference type="InterPro" id="IPR025833">
    <property type="entry name" value="GDYXXLXY"/>
</dbReference>
<name>A0A6N9Q4C4_9BACL</name>
<accession>A0A6N9Q4C4</accession>
<dbReference type="Pfam" id="PF14345">
    <property type="entry name" value="GDYXXLXY"/>
    <property type="match status" value="1"/>
</dbReference>
<organism evidence="2 3">
    <name type="scientific">Chengkuizengella marina</name>
    <dbReference type="NCBI Taxonomy" id="2507566"/>
    <lineage>
        <taxon>Bacteria</taxon>
        <taxon>Bacillati</taxon>
        <taxon>Bacillota</taxon>
        <taxon>Bacilli</taxon>
        <taxon>Bacillales</taxon>
        <taxon>Paenibacillaceae</taxon>
        <taxon>Chengkuizengella</taxon>
    </lineage>
</organism>
<dbReference type="Proteomes" id="UP000448943">
    <property type="component" value="Unassembled WGS sequence"/>
</dbReference>
<sequence>MAEVINLRTSKRGWFIIALLFQVCFLISISLSNYSVEWFGKELRLKTVPVDPRDLFYGDYVVLHYEINTIPKKLWQEDKYPDNGEKLVIGLMEKNGYYTVESIGHVKPKDEMEGNIYLEGVVSHIRPDSIFVEYGIEKYYVPEGEGKELEELRGEIDVIVKKAQWGNAKISRIEFSEN</sequence>
<evidence type="ECO:0000313" key="2">
    <source>
        <dbReference type="EMBL" id="NBI29705.1"/>
    </source>
</evidence>
<keyword evidence="1" id="KW-0812">Transmembrane</keyword>
<evidence type="ECO:0000256" key="1">
    <source>
        <dbReference type="SAM" id="Phobius"/>
    </source>
</evidence>
<dbReference type="EMBL" id="SIJB01000027">
    <property type="protein sequence ID" value="NBI29705.1"/>
    <property type="molecule type" value="Genomic_DNA"/>
</dbReference>
<feature type="transmembrane region" description="Helical" evidence="1">
    <location>
        <begin position="14"/>
        <end position="36"/>
    </location>
</feature>
<gene>
    <name evidence="2" type="ORF">ERL59_12125</name>
</gene>
<dbReference type="AlphaFoldDB" id="A0A6N9Q4C4"/>